<dbReference type="WBParaSite" id="SCUD_0001149201-mRNA-1">
    <property type="protein sequence ID" value="SCUD_0001149201-mRNA-1"/>
    <property type="gene ID" value="SCUD_0001149201"/>
</dbReference>
<reference evidence="3" key="1">
    <citation type="submission" date="2016-06" db="UniProtKB">
        <authorList>
            <consortium name="WormBaseParasite"/>
        </authorList>
    </citation>
    <scope>IDENTIFICATION</scope>
</reference>
<dbReference type="AlphaFoldDB" id="A0A183K911"/>
<name>A0A183K911_9TREM</name>
<dbReference type="EMBL" id="UZAK01034450">
    <property type="protein sequence ID" value="VDP44826.1"/>
    <property type="molecule type" value="Genomic_DNA"/>
</dbReference>
<accession>A0A183K911</accession>
<proteinExistence type="predicted"/>
<sequence length="261" mass="29711">MEPVMELLDIHLDFDAFEDYFERFKIWAMTKEDDDVNIVAHFLTFIGKEAYSLLKTPALPEKPISLSYTTLKDLLLDYVKYTNFECGKGGRFRKMINDDVKNSTSFVNICPVASSTLLIHSICNTTIHLAATTIRSCNSDSIKLSIYNDHLSLSTISKDSVESYSSLNLNGIQNSCKTTVSNQYTFQISHFIIPNIVFPNVSHISDEISYKSEENTLSEHNYDQKPDVALMDTDFSDDLLFCSDILNKFEESIQKNQILMS</sequence>
<organism evidence="3">
    <name type="scientific">Schistosoma curassoni</name>
    <dbReference type="NCBI Taxonomy" id="6186"/>
    <lineage>
        <taxon>Eukaryota</taxon>
        <taxon>Metazoa</taxon>
        <taxon>Spiralia</taxon>
        <taxon>Lophotrochozoa</taxon>
        <taxon>Platyhelminthes</taxon>
        <taxon>Trematoda</taxon>
        <taxon>Digenea</taxon>
        <taxon>Strigeidida</taxon>
        <taxon>Schistosomatoidea</taxon>
        <taxon>Schistosomatidae</taxon>
        <taxon>Schistosoma</taxon>
    </lineage>
</organism>
<gene>
    <name evidence="1" type="ORF">SCUD_LOCUS11492</name>
</gene>
<protein>
    <submittedName>
        <fullName evidence="3">RGS domain-containing protein</fullName>
    </submittedName>
</protein>
<keyword evidence="2" id="KW-1185">Reference proteome</keyword>
<evidence type="ECO:0000313" key="1">
    <source>
        <dbReference type="EMBL" id="VDP44826.1"/>
    </source>
</evidence>
<evidence type="ECO:0000313" key="2">
    <source>
        <dbReference type="Proteomes" id="UP000279833"/>
    </source>
</evidence>
<reference evidence="1 2" key="2">
    <citation type="submission" date="2018-11" db="EMBL/GenBank/DDBJ databases">
        <authorList>
            <consortium name="Pathogen Informatics"/>
        </authorList>
    </citation>
    <scope>NUCLEOTIDE SEQUENCE [LARGE SCALE GENOMIC DNA]</scope>
    <source>
        <strain evidence="1">Dakar</strain>
        <strain evidence="2">Dakar, Senegal</strain>
    </source>
</reference>
<evidence type="ECO:0000313" key="3">
    <source>
        <dbReference type="WBParaSite" id="SCUD_0001149201-mRNA-1"/>
    </source>
</evidence>
<dbReference type="Proteomes" id="UP000279833">
    <property type="component" value="Unassembled WGS sequence"/>
</dbReference>